<dbReference type="CDD" id="cd00041">
    <property type="entry name" value="CUB"/>
    <property type="match status" value="1"/>
</dbReference>
<accession>A0A6J1PCN3</accession>
<dbReference type="PANTHER" id="PTHR47537">
    <property type="entry name" value="CUBILIN"/>
    <property type="match status" value="1"/>
</dbReference>
<dbReference type="PROSITE" id="PS50068">
    <property type="entry name" value="LDLRA_2"/>
    <property type="match status" value="1"/>
</dbReference>
<evidence type="ECO:0000256" key="5">
    <source>
        <dbReference type="SAM" id="SignalP"/>
    </source>
</evidence>
<feature type="compositionally biased region" description="Low complexity" evidence="3">
    <location>
        <begin position="48"/>
        <end position="70"/>
    </location>
</feature>
<sequence length="1085" mass="120547">MLVCRRLLLIAAAIAASIEAGSASYHPGISSSDYSGYPSGYAVYSGATSPESASSSSSSTSGPTSEPAASNTEPLCRPSEFQCGTTGHCVAQDKYCDGENDCDDKSDEPRYCTPCNRTLYGDVGRTYRVEIRRPREDRLPFLCHLNFTAAGSDLGDLVQLTFDTFTVGRFLSFTSEGCPDGFMTIREEGRPATGGQWCGSAWGYTVYYSETPSINLTLYLLRLSEQGIGYNFDFKLSYKFLRRSEAHLRYGNSSMSTWRGELVNGTYCDRVLTKCDTRACRLQSPNYPGVYPRNVTCYYRVEQNRAPVGHRALLAVSQRNSHKIHIKDQVVKYDRSQRVLRVWDQCNVVQDYLTVYDGGSTSDRVLVRLCGGDAVPDIISSHNTMLLEFHTSPYDNPFHPVPLSFLPGFELEVQVIFVDEKSRSFVKENDNCDFYISGDENSSGILENPKHSLPPNTTCRYHFQGKLNEIVWLSFVKYYAASVEAAASIDTAADCNAKLLIWDGDITVDKLTSNRKNITDITLMGQFCKDDIPRLCDHSLLRNSSRHTRPCSLAESYVSTGRDLTLEHILRQGSALYPISFVLRYEFVHEAISCNHVFTSVPSASSTSSTSSLSSSSSSSSSSSLSSNAGKFASPKNVFFYGRGGAQNLSCSYRFEAEPDHRIELSFVRASFGGKSCASYVDPLVNRWTCDRRMADVKKFGMADLVVAEYPWQGVELVRDCLCSNVSERIVVRTLTSNVVEVRFTITLMNVTQDYRDFFFEGEYRFVPVSAESSEHGCSTRLEERRLRGTSGEISLRSPLPRVIPGLAAVEEILTNTEDLTATQCVNEPWLIEPEDARINFLYLRTAGYGITLDNVMECTTLNRIVVYSAANTKERSVICPEGGVDTARTVDFFSGGWNYSAVNASVAMAQHSRSFVVEFLQREPGFYAVTWIAISKRSPAAPNSGANAFTILPAEDCPYRCPEIQACISSVLWCDGVRHCPSGFDEEEANCSYRFGVTLLYVAVGAGALGIFLILLLATGCLKYCLYRHKARKKKKNVALNVNHLHVNHTHHNNGLTGSRLSGRYNLATPQEMYLENYGKDSIC</sequence>
<evidence type="ECO:0000256" key="3">
    <source>
        <dbReference type="SAM" id="MobiDB-lite"/>
    </source>
</evidence>
<dbReference type="InterPro" id="IPR053207">
    <property type="entry name" value="Non-NMDA_GluR_Accessory"/>
</dbReference>
<keyword evidence="4" id="KW-0812">Transmembrane</keyword>
<feature type="chain" id="PRO_5044639121" evidence="5">
    <location>
        <begin position="24"/>
        <end position="1085"/>
    </location>
</feature>
<dbReference type="SMART" id="SM00192">
    <property type="entry name" value="LDLa"/>
    <property type="match status" value="2"/>
</dbReference>
<feature type="transmembrane region" description="Helical" evidence="4">
    <location>
        <begin position="1000"/>
        <end position="1027"/>
    </location>
</feature>
<keyword evidence="5" id="KW-0732">Signal</keyword>
<dbReference type="GeneID" id="112451695"/>
<keyword evidence="4" id="KW-0472">Membrane</keyword>
<feature type="region of interest" description="Disordered" evidence="3">
    <location>
        <begin position="604"/>
        <end position="629"/>
    </location>
</feature>
<dbReference type="Pfam" id="PF25090">
    <property type="entry name" value="DUF7805"/>
    <property type="match status" value="1"/>
</dbReference>
<dbReference type="SMART" id="SM00042">
    <property type="entry name" value="CUB"/>
    <property type="match status" value="1"/>
</dbReference>
<dbReference type="PROSITE" id="PS01180">
    <property type="entry name" value="CUB"/>
    <property type="match status" value="1"/>
</dbReference>
<evidence type="ECO:0000256" key="2">
    <source>
        <dbReference type="PROSITE-ProRule" id="PRU00124"/>
    </source>
</evidence>
<dbReference type="InterPro" id="IPR002172">
    <property type="entry name" value="LDrepeatLR_classA_rpt"/>
</dbReference>
<dbReference type="InterPro" id="IPR036055">
    <property type="entry name" value="LDL_receptor-like_sf"/>
</dbReference>
<reference evidence="8 9" key="1">
    <citation type="submission" date="2025-04" db="UniProtKB">
        <authorList>
            <consortium name="RefSeq"/>
        </authorList>
    </citation>
    <scope>IDENTIFICATION</scope>
    <source>
        <tissue evidence="8 9">Whole body</tissue>
    </source>
</reference>
<organism evidence="7 8">
    <name type="scientific">Temnothorax curvispinosus</name>
    <dbReference type="NCBI Taxonomy" id="300111"/>
    <lineage>
        <taxon>Eukaryota</taxon>
        <taxon>Metazoa</taxon>
        <taxon>Ecdysozoa</taxon>
        <taxon>Arthropoda</taxon>
        <taxon>Hexapoda</taxon>
        <taxon>Insecta</taxon>
        <taxon>Pterygota</taxon>
        <taxon>Neoptera</taxon>
        <taxon>Endopterygota</taxon>
        <taxon>Hymenoptera</taxon>
        <taxon>Apocrita</taxon>
        <taxon>Aculeata</taxon>
        <taxon>Formicoidea</taxon>
        <taxon>Formicidae</taxon>
        <taxon>Myrmicinae</taxon>
        <taxon>Temnothorax</taxon>
    </lineage>
</organism>
<feature type="compositionally biased region" description="Low complexity" evidence="3">
    <location>
        <begin position="605"/>
        <end position="627"/>
    </location>
</feature>
<dbReference type="Pfam" id="PF00431">
    <property type="entry name" value="CUB"/>
    <property type="match status" value="1"/>
</dbReference>
<feature type="region of interest" description="Disordered" evidence="3">
    <location>
        <begin position="48"/>
        <end position="74"/>
    </location>
</feature>
<evidence type="ECO:0000313" key="9">
    <source>
        <dbReference type="RefSeq" id="XP_024867263.1"/>
    </source>
</evidence>
<dbReference type="SUPFAM" id="SSF49854">
    <property type="entry name" value="Spermadhesin, CUB domain"/>
    <property type="match status" value="1"/>
</dbReference>
<dbReference type="RefSeq" id="XP_024867262.1">
    <property type="nucleotide sequence ID" value="XM_025011494.1"/>
</dbReference>
<dbReference type="PROSITE" id="PS01209">
    <property type="entry name" value="LDLRA_1"/>
    <property type="match status" value="1"/>
</dbReference>
<dbReference type="Gene3D" id="4.10.400.10">
    <property type="entry name" value="Low-density Lipoprotein Receptor"/>
    <property type="match status" value="1"/>
</dbReference>
<dbReference type="InterPro" id="IPR035914">
    <property type="entry name" value="Sperma_CUB_dom_sf"/>
</dbReference>
<evidence type="ECO:0000256" key="1">
    <source>
        <dbReference type="ARBA" id="ARBA00023157"/>
    </source>
</evidence>
<dbReference type="Proteomes" id="UP000504618">
    <property type="component" value="Unplaced"/>
</dbReference>
<dbReference type="OrthoDB" id="10037824at2759"/>
<evidence type="ECO:0000313" key="8">
    <source>
        <dbReference type="RefSeq" id="XP_024867262.1"/>
    </source>
</evidence>
<dbReference type="PRINTS" id="PR00261">
    <property type="entry name" value="LDLRECEPTOR"/>
</dbReference>
<evidence type="ECO:0000313" key="7">
    <source>
        <dbReference type="Proteomes" id="UP000504618"/>
    </source>
</evidence>
<dbReference type="Pfam" id="PF00057">
    <property type="entry name" value="Ldl_recept_a"/>
    <property type="match status" value="1"/>
</dbReference>
<dbReference type="FunFam" id="2.60.120.290:FF:000065">
    <property type="entry name" value="Uncharacterized protein, isoform E"/>
    <property type="match status" value="1"/>
</dbReference>
<keyword evidence="1" id="KW-1015">Disulfide bond</keyword>
<feature type="signal peptide" evidence="5">
    <location>
        <begin position="1"/>
        <end position="23"/>
    </location>
</feature>
<gene>
    <name evidence="8 9" type="primary">LOC112451695</name>
</gene>
<dbReference type="InterPro" id="IPR056707">
    <property type="entry name" value="DUF7805"/>
</dbReference>
<dbReference type="GO" id="GO:0005886">
    <property type="term" value="C:plasma membrane"/>
    <property type="evidence" value="ECO:0007669"/>
    <property type="project" value="TreeGrafter"/>
</dbReference>
<dbReference type="InterPro" id="IPR023415">
    <property type="entry name" value="LDLR_class-A_CS"/>
</dbReference>
<dbReference type="Gene3D" id="2.60.120.290">
    <property type="entry name" value="Spermadhesin, CUB domain"/>
    <property type="match status" value="2"/>
</dbReference>
<keyword evidence="4" id="KW-1133">Transmembrane helix</keyword>
<dbReference type="CDD" id="cd00112">
    <property type="entry name" value="LDLa"/>
    <property type="match status" value="1"/>
</dbReference>
<evidence type="ECO:0000256" key="4">
    <source>
        <dbReference type="SAM" id="Phobius"/>
    </source>
</evidence>
<dbReference type="PANTHER" id="PTHR47537:SF3">
    <property type="entry name" value="CUB DOMAIN-CONTAINING PROTEIN"/>
    <property type="match status" value="1"/>
</dbReference>
<dbReference type="Gene3D" id="2.40.128.620">
    <property type="match status" value="1"/>
</dbReference>
<feature type="domain" description="CUB" evidence="6">
    <location>
        <begin position="268"/>
        <end position="416"/>
    </location>
</feature>
<evidence type="ECO:0000259" key="6">
    <source>
        <dbReference type="PROSITE" id="PS01180"/>
    </source>
</evidence>
<dbReference type="SUPFAM" id="SSF57424">
    <property type="entry name" value="LDL receptor-like module"/>
    <property type="match status" value="1"/>
</dbReference>
<proteinExistence type="predicted"/>
<protein>
    <submittedName>
        <fullName evidence="8 9">Uncharacterized protein LOC112451695</fullName>
    </submittedName>
</protein>
<keyword evidence="7" id="KW-1185">Reference proteome</keyword>
<name>A0A6J1PCN3_9HYME</name>
<dbReference type="AlphaFoldDB" id="A0A6J1PCN3"/>
<dbReference type="RefSeq" id="XP_024867263.1">
    <property type="nucleotide sequence ID" value="XM_025011495.1"/>
</dbReference>
<dbReference type="InterPro" id="IPR000859">
    <property type="entry name" value="CUB_dom"/>
</dbReference>
<comment type="caution">
    <text evidence="2">Lacks conserved residue(s) required for the propagation of feature annotation.</text>
</comment>